<comment type="caution">
    <text evidence="1">The sequence shown here is derived from an EMBL/GenBank/DDBJ whole genome shotgun (WGS) entry which is preliminary data.</text>
</comment>
<dbReference type="OrthoDB" id="883335at2"/>
<organism evidence="1 2">
    <name type="scientific">Hymenobacter perfusus</name>
    <dbReference type="NCBI Taxonomy" id="1236770"/>
    <lineage>
        <taxon>Bacteria</taxon>
        <taxon>Pseudomonadati</taxon>
        <taxon>Bacteroidota</taxon>
        <taxon>Cytophagia</taxon>
        <taxon>Cytophagales</taxon>
        <taxon>Hymenobacteraceae</taxon>
        <taxon>Hymenobacter</taxon>
    </lineage>
</organism>
<dbReference type="AlphaFoldDB" id="A0A428KDT7"/>
<protein>
    <submittedName>
        <fullName evidence="1">Uncharacterized protein</fullName>
    </submittedName>
</protein>
<proteinExistence type="predicted"/>
<evidence type="ECO:0000313" key="2">
    <source>
        <dbReference type="Proteomes" id="UP000270291"/>
    </source>
</evidence>
<dbReference type="Proteomes" id="UP000270291">
    <property type="component" value="Unassembled WGS sequence"/>
</dbReference>
<dbReference type="EMBL" id="RWIU01000002">
    <property type="protein sequence ID" value="RSK44617.1"/>
    <property type="molecule type" value="Genomic_DNA"/>
</dbReference>
<keyword evidence="2" id="KW-1185">Reference proteome</keyword>
<sequence length="142" mass="16871">MSGEDIAHKLPHSHQLIRKHRQGNYPFLDLNGVELHFREDFYQELYQLIIQVWRIKPKAKKRFFDVTWLHSNLTYEKVLRNLERVGWHFTAYSGSQKEPLLLVEGRALFFFYDIPKPNGTHLLCKVVILNPEGARNVTERLD</sequence>
<gene>
    <name evidence="1" type="ORF">EI293_08870</name>
</gene>
<reference evidence="1 2" key="1">
    <citation type="submission" date="2018-12" db="EMBL/GenBank/DDBJ databases">
        <authorList>
            <person name="Feng G."/>
            <person name="Zhu H."/>
        </authorList>
    </citation>
    <scope>NUCLEOTIDE SEQUENCE [LARGE SCALE GENOMIC DNA]</scope>
    <source>
        <strain evidence="1 2">LMG 26000</strain>
    </source>
</reference>
<name>A0A428KDT7_9BACT</name>
<accession>A0A428KDT7</accession>
<evidence type="ECO:0000313" key="1">
    <source>
        <dbReference type="EMBL" id="RSK44617.1"/>
    </source>
</evidence>